<sequence>MEMGGYYGLNYKGSRAISPCLTTAPFQIIGAFEWFFIIQFL</sequence>
<dbReference type="AlphaFoldDB" id="S7V586"/>
<gene>
    <name evidence="1" type="ORF">ADICYQ_5803</name>
</gene>
<dbReference type="EMBL" id="ATNM01000197">
    <property type="protein sequence ID" value="EPR65270.1"/>
    <property type="molecule type" value="Genomic_DNA"/>
</dbReference>
<comment type="caution">
    <text evidence="1">The sequence shown here is derived from an EMBL/GenBank/DDBJ whole genome shotgun (WGS) entry which is preliminary data.</text>
</comment>
<dbReference type="STRING" id="641524.ADICYQ_5803"/>
<organism evidence="1 2">
    <name type="scientific">Cyclobacterium qasimii M12-11B</name>
    <dbReference type="NCBI Taxonomy" id="641524"/>
    <lineage>
        <taxon>Bacteria</taxon>
        <taxon>Pseudomonadati</taxon>
        <taxon>Bacteroidota</taxon>
        <taxon>Cytophagia</taxon>
        <taxon>Cytophagales</taxon>
        <taxon>Cyclobacteriaceae</taxon>
        <taxon>Cyclobacterium</taxon>
    </lineage>
</organism>
<proteinExistence type="predicted"/>
<evidence type="ECO:0000313" key="2">
    <source>
        <dbReference type="Proteomes" id="UP000014974"/>
    </source>
</evidence>
<name>S7V586_9BACT</name>
<evidence type="ECO:0000313" key="1">
    <source>
        <dbReference type="EMBL" id="EPR65270.1"/>
    </source>
</evidence>
<accession>S7V586</accession>
<dbReference type="Proteomes" id="UP000014974">
    <property type="component" value="Unassembled WGS sequence"/>
</dbReference>
<reference evidence="1 2" key="1">
    <citation type="journal article" date="2013" name="Genome Announc.">
        <title>Draft Genome Sequence of Cyclobacterium qasimii Strain M12-11BT, Isolated from Arctic Marine Sediment.</title>
        <authorList>
            <person name="Shivaji S."/>
            <person name="Ara S."/>
            <person name="Singh A."/>
            <person name="Kumar Pinnaka A."/>
        </authorList>
    </citation>
    <scope>NUCLEOTIDE SEQUENCE [LARGE SCALE GENOMIC DNA]</scope>
    <source>
        <strain evidence="1 2">M12-11B</strain>
    </source>
</reference>
<protein>
    <submittedName>
        <fullName evidence="1">Uncharacterized protein</fullName>
    </submittedName>
</protein>